<name>A0A084STT7_9BACT</name>
<dbReference type="EC" id="4.6.1.13" evidence="2"/>
<sequence>MGLLEGIKRRRPITRLVIPGTHDSGAYQYSYTPMVRAQSLSIRQQLDAGVRALDLRVGVAYFSNTYWLYHGPVNLDVSVESAIDDVVDFLTDNPTETVIIMLKQETGNNDISAAINDIVNNAVGAKLLKKDDRRLRWPSQEECAGRVLVFSRLRTPHADHFDTRGWNADSADMTVNVGGSLRLRIQDLYGSPQVSDKRAAIRGSLQNAEESEDPTSLFLNFTSFVWKPYEPLKTGPDTNDYIRMAHLTGKGVVCVDAAEANILDYLIGLN</sequence>
<dbReference type="Proteomes" id="UP000028547">
    <property type="component" value="Unassembled WGS sequence"/>
</dbReference>
<feature type="domain" description="Phosphatidylinositol-specific phospholipase C X" evidence="6">
    <location>
        <begin position="10"/>
        <end position="152"/>
    </location>
</feature>
<dbReference type="GO" id="GO:0008081">
    <property type="term" value="F:phosphoric diester hydrolase activity"/>
    <property type="evidence" value="ECO:0007669"/>
    <property type="project" value="InterPro"/>
</dbReference>
<dbReference type="InterPro" id="IPR000909">
    <property type="entry name" value="PLipase_C_PInositol-sp_X_dom"/>
</dbReference>
<evidence type="ECO:0000256" key="1">
    <source>
        <dbReference type="ARBA" id="ARBA00001316"/>
    </source>
</evidence>
<protein>
    <recommendedName>
        <fullName evidence="3">1-phosphatidylinositol phosphodiesterase</fullName>
        <ecNumber evidence="2">4.6.1.13</ecNumber>
    </recommendedName>
    <alternativeName>
        <fullName evidence="4">Phosphatidylinositol diacylglycerol-lyase</fullName>
    </alternativeName>
    <alternativeName>
        <fullName evidence="5">Phosphatidylinositol-specific phospholipase C</fullName>
    </alternativeName>
</protein>
<evidence type="ECO:0000313" key="7">
    <source>
        <dbReference type="EMBL" id="KFA91872.1"/>
    </source>
</evidence>
<dbReference type="PANTHER" id="PTHR13593">
    <property type="match status" value="1"/>
</dbReference>
<evidence type="ECO:0000313" key="8">
    <source>
        <dbReference type="Proteomes" id="UP000028547"/>
    </source>
</evidence>
<dbReference type="Gene3D" id="3.20.20.190">
    <property type="entry name" value="Phosphatidylinositol (PI) phosphodiesterase"/>
    <property type="match status" value="1"/>
</dbReference>
<evidence type="ECO:0000256" key="3">
    <source>
        <dbReference type="ARBA" id="ARBA00019758"/>
    </source>
</evidence>
<dbReference type="Pfam" id="PF00388">
    <property type="entry name" value="PI-PLC-X"/>
    <property type="match status" value="1"/>
</dbReference>
<dbReference type="InterPro" id="IPR051057">
    <property type="entry name" value="PI-PLC_domain"/>
</dbReference>
<comment type="catalytic activity">
    <reaction evidence="1">
        <text>a 1,2-diacyl-sn-glycero-3-phospho-(1D-myo-inositol) = 1D-myo-inositol 1,2-cyclic phosphate + a 1,2-diacyl-sn-glycerol</text>
        <dbReference type="Rhea" id="RHEA:17093"/>
        <dbReference type="ChEBI" id="CHEBI:17815"/>
        <dbReference type="ChEBI" id="CHEBI:57880"/>
        <dbReference type="ChEBI" id="CHEBI:58484"/>
        <dbReference type="EC" id="4.6.1.13"/>
    </reaction>
</comment>
<gene>
    <name evidence="7" type="ORF">Q664_19090</name>
</gene>
<proteinExistence type="predicted"/>
<reference evidence="7 8" key="1">
    <citation type="submission" date="2014-07" db="EMBL/GenBank/DDBJ databases">
        <title>Draft Genome Sequence of Gephyronic Acid Producer, Cystobacter violaceus Strain Cb vi76.</title>
        <authorList>
            <person name="Stevens D.C."/>
            <person name="Young J."/>
            <person name="Carmichael R."/>
            <person name="Tan J."/>
            <person name="Taylor R.E."/>
        </authorList>
    </citation>
    <scope>NUCLEOTIDE SEQUENCE [LARGE SCALE GENOMIC DNA]</scope>
    <source>
        <strain evidence="7 8">Cb vi76</strain>
    </source>
</reference>
<dbReference type="InterPro" id="IPR017946">
    <property type="entry name" value="PLC-like_Pdiesterase_TIM-brl"/>
</dbReference>
<dbReference type="PROSITE" id="PS50007">
    <property type="entry name" value="PIPLC_X_DOMAIN"/>
    <property type="match status" value="1"/>
</dbReference>
<evidence type="ECO:0000256" key="4">
    <source>
        <dbReference type="ARBA" id="ARBA00030474"/>
    </source>
</evidence>
<evidence type="ECO:0000259" key="6">
    <source>
        <dbReference type="SMART" id="SM00148"/>
    </source>
</evidence>
<dbReference type="RefSeq" id="WP_043397063.1">
    <property type="nucleotide sequence ID" value="NZ_JPMI01000125.1"/>
</dbReference>
<organism evidence="7 8">
    <name type="scientific">Archangium violaceum Cb vi76</name>
    <dbReference type="NCBI Taxonomy" id="1406225"/>
    <lineage>
        <taxon>Bacteria</taxon>
        <taxon>Pseudomonadati</taxon>
        <taxon>Myxococcota</taxon>
        <taxon>Myxococcia</taxon>
        <taxon>Myxococcales</taxon>
        <taxon>Cystobacterineae</taxon>
        <taxon>Archangiaceae</taxon>
        <taxon>Archangium</taxon>
    </lineage>
</organism>
<dbReference type="GO" id="GO:0006629">
    <property type="term" value="P:lipid metabolic process"/>
    <property type="evidence" value="ECO:0007669"/>
    <property type="project" value="InterPro"/>
</dbReference>
<dbReference type="PANTHER" id="PTHR13593:SF113">
    <property type="entry name" value="SI:DKEY-266F7.9"/>
    <property type="match status" value="1"/>
</dbReference>
<evidence type="ECO:0000256" key="2">
    <source>
        <dbReference type="ARBA" id="ARBA00012581"/>
    </source>
</evidence>
<dbReference type="EMBL" id="JPMI01000125">
    <property type="protein sequence ID" value="KFA91872.1"/>
    <property type="molecule type" value="Genomic_DNA"/>
</dbReference>
<comment type="caution">
    <text evidence="7">The sequence shown here is derived from an EMBL/GenBank/DDBJ whole genome shotgun (WGS) entry which is preliminary data.</text>
</comment>
<dbReference type="SUPFAM" id="SSF51695">
    <property type="entry name" value="PLC-like phosphodiesterases"/>
    <property type="match status" value="1"/>
</dbReference>
<dbReference type="GO" id="GO:0004436">
    <property type="term" value="F:phosphatidylinositol diacylglycerol-lyase activity"/>
    <property type="evidence" value="ECO:0007669"/>
    <property type="project" value="UniProtKB-EC"/>
</dbReference>
<accession>A0A084STT7</accession>
<dbReference type="SMART" id="SM00148">
    <property type="entry name" value="PLCXc"/>
    <property type="match status" value="1"/>
</dbReference>
<dbReference type="AlphaFoldDB" id="A0A084STT7"/>
<evidence type="ECO:0000256" key="5">
    <source>
        <dbReference type="ARBA" id="ARBA00030782"/>
    </source>
</evidence>